<dbReference type="CDD" id="cd07067">
    <property type="entry name" value="HP_PGM_like"/>
    <property type="match status" value="1"/>
</dbReference>
<dbReference type="GO" id="GO:0004331">
    <property type="term" value="F:fructose-2,6-bisphosphate 2-phosphatase activity"/>
    <property type="evidence" value="ECO:0007669"/>
    <property type="project" value="TreeGrafter"/>
</dbReference>
<dbReference type="SMART" id="SM00855">
    <property type="entry name" value="PGAM"/>
    <property type="match status" value="1"/>
</dbReference>
<reference evidence="5 6" key="1">
    <citation type="submission" date="2019-03" db="EMBL/GenBank/DDBJ databases">
        <authorList>
            <person name="Kim M.K.M."/>
        </authorList>
    </citation>
    <scope>NUCLEOTIDE SEQUENCE [LARGE SCALE GENOMIC DNA]</scope>
    <source>
        <strain evidence="5 6">18JY21-1</strain>
    </source>
</reference>
<dbReference type="GO" id="GO:0043456">
    <property type="term" value="P:regulation of pentose-phosphate shunt"/>
    <property type="evidence" value="ECO:0007669"/>
    <property type="project" value="TreeGrafter"/>
</dbReference>
<dbReference type="InterPro" id="IPR029033">
    <property type="entry name" value="His_PPase_superfam"/>
</dbReference>
<dbReference type="AlphaFoldDB" id="A0A4R4EM01"/>
<evidence type="ECO:0000313" key="5">
    <source>
        <dbReference type="EMBL" id="TCZ79491.1"/>
    </source>
</evidence>
<comment type="caution">
    <text evidence="5">The sequence shown here is derived from an EMBL/GenBank/DDBJ whole genome shotgun (WGS) entry which is preliminary data.</text>
</comment>
<feature type="active site" description="Proton donor/acceptor" evidence="2">
    <location>
        <position position="82"/>
    </location>
</feature>
<proteinExistence type="predicted"/>
<evidence type="ECO:0000256" key="1">
    <source>
        <dbReference type="ARBA" id="ARBA00022801"/>
    </source>
</evidence>
<gene>
    <name evidence="5" type="ORF">E0485_05360</name>
</gene>
<feature type="active site" description="Tele-phosphohistidine intermediate" evidence="2">
    <location>
        <position position="9"/>
    </location>
</feature>
<feature type="region of interest" description="Disordered" evidence="4">
    <location>
        <begin position="1"/>
        <end position="29"/>
    </location>
</feature>
<dbReference type="Pfam" id="PF00300">
    <property type="entry name" value="His_Phos_1"/>
    <property type="match status" value="1"/>
</dbReference>
<accession>A0A4R4EM01</accession>
<dbReference type="RefSeq" id="WP_132417150.1">
    <property type="nucleotide sequence ID" value="NZ_SKFG01000003.1"/>
</dbReference>
<evidence type="ECO:0000256" key="4">
    <source>
        <dbReference type="SAM" id="MobiDB-lite"/>
    </source>
</evidence>
<dbReference type="PANTHER" id="PTHR46517:SF1">
    <property type="entry name" value="FRUCTOSE-2,6-BISPHOSPHATASE TIGAR"/>
    <property type="match status" value="1"/>
</dbReference>
<feature type="binding site" evidence="3">
    <location>
        <begin position="8"/>
        <end position="15"/>
    </location>
    <ligand>
        <name>substrate</name>
    </ligand>
</feature>
<dbReference type="GO" id="GO:0005829">
    <property type="term" value="C:cytosol"/>
    <property type="evidence" value="ECO:0007669"/>
    <property type="project" value="TreeGrafter"/>
</dbReference>
<dbReference type="Proteomes" id="UP000295418">
    <property type="component" value="Unassembled WGS sequence"/>
</dbReference>
<evidence type="ECO:0000256" key="3">
    <source>
        <dbReference type="PIRSR" id="PIRSR613078-2"/>
    </source>
</evidence>
<evidence type="ECO:0000256" key="2">
    <source>
        <dbReference type="PIRSR" id="PIRSR613078-1"/>
    </source>
</evidence>
<evidence type="ECO:0000313" key="6">
    <source>
        <dbReference type="Proteomes" id="UP000295418"/>
    </source>
</evidence>
<feature type="binding site" evidence="3">
    <location>
        <position position="58"/>
    </location>
    <ligand>
        <name>substrate</name>
    </ligand>
</feature>
<dbReference type="PANTHER" id="PTHR46517">
    <property type="entry name" value="FRUCTOSE-2,6-BISPHOSPHATASE TIGAR"/>
    <property type="match status" value="1"/>
</dbReference>
<keyword evidence="6" id="KW-1185">Reference proteome</keyword>
<dbReference type="SUPFAM" id="SSF53254">
    <property type="entry name" value="Phosphoglycerate mutase-like"/>
    <property type="match status" value="1"/>
</dbReference>
<dbReference type="InterPro" id="IPR013078">
    <property type="entry name" value="His_Pase_superF_clade-1"/>
</dbReference>
<dbReference type="EMBL" id="SKFG01000003">
    <property type="protein sequence ID" value="TCZ79491.1"/>
    <property type="molecule type" value="Genomic_DNA"/>
</dbReference>
<keyword evidence="1" id="KW-0378">Hydrolase</keyword>
<sequence length="189" mass="21017">MTQIGFVRHGSTSWNKEGRAQGSSDIPLDEEGMMQASKLAERLRHEQWDYIYSSDLLRARQTAETIGERLGIHVVTDSRLREVGGGLIEGTTEPERIEKWGADWRALDLGIEKIEVVASRGRECIEEIVALYPNAKILVVSHGGFIQCMLKTLLSDYDGTGKIGNTSVTTICSTDSGWTCELFNCTKHI</sequence>
<organism evidence="5 6">
    <name type="scientific">Paenibacillus albiflavus</name>
    <dbReference type="NCBI Taxonomy" id="2545760"/>
    <lineage>
        <taxon>Bacteria</taxon>
        <taxon>Bacillati</taxon>
        <taxon>Bacillota</taxon>
        <taxon>Bacilli</taxon>
        <taxon>Bacillales</taxon>
        <taxon>Paenibacillaceae</taxon>
        <taxon>Paenibacillus</taxon>
    </lineage>
</organism>
<dbReference type="OrthoDB" id="9782128at2"/>
<dbReference type="Gene3D" id="3.40.50.1240">
    <property type="entry name" value="Phosphoglycerate mutase-like"/>
    <property type="match status" value="1"/>
</dbReference>
<protein>
    <submittedName>
        <fullName evidence="5">Histidine phosphatase family protein</fullName>
    </submittedName>
</protein>
<name>A0A4R4EM01_9BACL</name>
<dbReference type="GO" id="GO:0045820">
    <property type="term" value="P:negative regulation of glycolytic process"/>
    <property type="evidence" value="ECO:0007669"/>
    <property type="project" value="TreeGrafter"/>
</dbReference>
<dbReference type="InterPro" id="IPR051695">
    <property type="entry name" value="Phosphoglycerate_Mutase"/>
</dbReference>